<dbReference type="AlphaFoldDB" id="A0A8J2P7L5"/>
<organism evidence="1 2">
    <name type="scientific">Allacma fusca</name>
    <dbReference type="NCBI Taxonomy" id="39272"/>
    <lineage>
        <taxon>Eukaryota</taxon>
        <taxon>Metazoa</taxon>
        <taxon>Ecdysozoa</taxon>
        <taxon>Arthropoda</taxon>
        <taxon>Hexapoda</taxon>
        <taxon>Collembola</taxon>
        <taxon>Symphypleona</taxon>
        <taxon>Sminthuridae</taxon>
        <taxon>Allacma</taxon>
    </lineage>
</organism>
<gene>
    <name evidence="1" type="ORF">AFUS01_LOCUS22582</name>
</gene>
<dbReference type="PANTHER" id="PTHR45889">
    <property type="entry name" value="IG-LIKE DOMAIN-CONTAINING PROTEIN"/>
    <property type="match status" value="1"/>
</dbReference>
<comment type="caution">
    <text evidence="1">The sequence shown here is derived from an EMBL/GenBank/DDBJ whole genome shotgun (WGS) entry which is preliminary data.</text>
</comment>
<keyword evidence="2" id="KW-1185">Reference proteome</keyword>
<feature type="non-terminal residue" evidence="1">
    <location>
        <position position="1"/>
    </location>
</feature>
<proteinExistence type="predicted"/>
<dbReference type="OrthoDB" id="6413693at2759"/>
<sequence length="91" mass="9809">DYTLVIEPVTLEDDAIFQCQVGPGSDGSRELRSANAKLTVEVPTGPPKIRQGSLLSTTEDDEVELDCVSHGGKPAAEVCVIFFPCQFLFLP</sequence>
<dbReference type="Proteomes" id="UP000708208">
    <property type="component" value="Unassembled WGS sequence"/>
</dbReference>
<accession>A0A8J2P7L5</accession>
<dbReference type="PANTHER" id="PTHR45889:SF8">
    <property type="entry name" value="IG-LIKE DOMAIN-CONTAINING PROTEIN"/>
    <property type="match status" value="1"/>
</dbReference>
<dbReference type="EMBL" id="CAJVCH010264351">
    <property type="protein sequence ID" value="CAG7734179.1"/>
    <property type="molecule type" value="Genomic_DNA"/>
</dbReference>
<name>A0A8J2P7L5_9HEXA</name>
<reference evidence="1" key="1">
    <citation type="submission" date="2021-06" db="EMBL/GenBank/DDBJ databases">
        <authorList>
            <person name="Hodson N. C."/>
            <person name="Mongue J. A."/>
            <person name="Jaron S. K."/>
        </authorList>
    </citation>
    <scope>NUCLEOTIDE SEQUENCE</scope>
</reference>
<evidence type="ECO:0000313" key="2">
    <source>
        <dbReference type="Proteomes" id="UP000708208"/>
    </source>
</evidence>
<protein>
    <submittedName>
        <fullName evidence="1">Uncharacterized protein</fullName>
    </submittedName>
</protein>
<evidence type="ECO:0000313" key="1">
    <source>
        <dbReference type="EMBL" id="CAG7734179.1"/>
    </source>
</evidence>